<evidence type="ECO:0000256" key="4">
    <source>
        <dbReference type="ARBA" id="ARBA00022741"/>
    </source>
</evidence>
<proteinExistence type="inferred from homology"/>
<evidence type="ECO:0000256" key="3">
    <source>
        <dbReference type="ARBA" id="ARBA00022701"/>
    </source>
</evidence>
<evidence type="ECO:0000256" key="2">
    <source>
        <dbReference type="ARBA" id="ARBA00022598"/>
    </source>
</evidence>
<feature type="compositionally biased region" description="Polar residues" evidence="6">
    <location>
        <begin position="1"/>
        <end position="17"/>
    </location>
</feature>
<feature type="region of interest" description="Disordered" evidence="6">
    <location>
        <begin position="772"/>
        <end position="835"/>
    </location>
</feature>
<evidence type="ECO:0000313" key="8">
    <source>
        <dbReference type="Ensembl" id="ENSAZOP00000007511.1"/>
    </source>
</evidence>
<dbReference type="SUPFAM" id="SSF56059">
    <property type="entry name" value="Glutathione synthetase ATP-binding domain-like"/>
    <property type="match status" value="1"/>
</dbReference>
<dbReference type="AlphaFoldDB" id="A0A8B9UFB3"/>
<dbReference type="GO" id="GO:0036064">
    <property type="term" value="C:ciliary basal body"/>
    <property type="evidence" value="ECO:0007669"/>
    <property type="project" value="TreeGrafter"/>
</dbReference>
<dbReference type="PANTHER" id="PTHR12241">
    <property type="entry name" value="TUBULIN POLYGLUTAMYLASE"/>
    <property type="match status" value="1"/>
</dbReference>
<keyword evidence="5" id="KW-0067">ATP-binding</keyword>
<dbReference type="Pfam" id="PF26217">
    <property type="entry name" value="GDPGP1_N"/>
    <property type="match status" value="1"/>
</dbReference>
<evidence type="ECO:0000256" key="6">
    <source>
        <dbReference type="SAM" id="MobiDB-lite"/>
    </source>
</evidence>
<comment type="similarity">
    <text evidence="1">Belongs to the tubulin--tyrosine ligase family.</text>
</comment>
<dbReference type="Gene3D" id="3.30.470.20">
    <property type="entry name" value="ATP-grasp fold, B domain"/>
    <property type="match status" value="1"/>
</dbReference>
<evidence type="ECO:0000256" key="5">
    <source>
        <dbReference type="ARBA" id="ARBA00022840"/>
    </source>
</evidence>
<feature type="compositionally biased region" description="Polar residues" evidence="6">
    <location>
        <begin position="797"/>
        <end position="812"/>
    </location>
</feature>
<feature type="domain" description="GDPGP1-like N-terminal" evidence="7">
    <location>
        <begin position="50"/>
        <end position="213"/>
    </location>
</feature>
<feature type="region of interest" description="Disordered" evidence="6">
    <location>
        <begin position="1"/>
        <end position="25"/>
    </location>
</feature>
<feature type="region of interest" description="Disordered" evidence="6">
    <location>
        <begin position="290"/>
        <end position="331"/>
    </location>
</feature>
<dbReference type="Proteomes" id="UP000694549">
    <property type="component" value="Unplaced"/>
</dbReference>
<name>A0A8B9UFB3_9AVES</name>
<accession>A0A8B9UFB3</accession>
<evidence type="ECO:0000256" key="1">
    <source>
        <dbReference type="ARBA" id="ARBA00006820"/>
    </source>
</evidence>
<keyword evidence="4" id="KW-0547">Nucleotide-binding</keyword>
<feature type="compositionally biased region" description="Low complexity" evidence="6">
    <location>
        <begin position="924"/>
        <end position="936"/>
    </location>
</feature>
<organism evidence="8 9">
    <name type="scientific">Anas zonorhyncha</name>
    <name type="common">Eastern spot-billed duck</name>
    <dbReference type="NCBI Taxonomy" id="75864"/>
    <lineage>
        <taxon>Eukaryota</taxon>
        <taxon>Metazoa</taxon>
        <taxon>Chordata</taxon>
        <taxon>Craniata</taxon>
        <taxon>Vertebrata</taxon>
        <taxon>Euteleostomi</taxon>
        <taxon>Archelosauria</taxon>
        <taxon>Archosauria</taxon>
        <taxon>Dinosauria</taxon>
        <taxon>Saurischia</taxon>
        <taxon>Theropoda</taxon>
        <taxon>Coelurosauria</taxon>
        <taxon>Aves</taxon>
        <taxon>Neognathae</taxon>
        <taxon>Galloanserae</taxon>
        <taxon>Anseriformes</taxon>
        <taxon>Anatidae</taxon>
        <taxon>Anatinae</taxon>
        <taxon>Anas</taxon>
    </lineage>
</organism>
<dbReference type="FunFam" id="3.30.470.20:FF:000009">
    <property type="entry name" value="tubulin polyglutamylase TTLL5 isoform X1"/>
    <property type="match status" value="1"/>
</dbReference>
<keyword evidence="3" id="KW-0493">Microtubule</keyword>
<evidence type="ECO:0000259" key="7">
    <source>
        <dbReference type="Pfam" id="PF26217"/>
    </source>
</evidence>
<dbReference type="PROSITE" id="PS51221">
    <property type="entry name" value="TTL"/>
    <property type="match status" value="1"/>
</dbReference>
<dbReference type="PANTHER" id="PTHR12241:SF91">
    <property type="entry name" value="TUBULIN POLYGLUTAMYLASE TTLL13"/>
    <property type="match status" value="1"/>
</dbReference>
<dbReference type="Ensembl" id="ENSAZOT00000008012.1">
    <property type="protein sequence ID" value="ENSAZOP00000007511.1"/>
    <property type="gene ID" value="ENSAZOG00000004796.1"/>
</dbReference>
<keyword evidence="2" id="KW-0436">Ligase</keyword>
<dbReference type="GO" id="GO:0070740">
    <property type="term" value="F:tubulin-glutamic acid ligase activity"/>
    <property type="evidence" value="ECO:0007669"/>
    <property type="project" value="TreeGrafter"/>
</dbReference>
<reference evidence="8" key="1">
    <citation type="submission" date="2025-08" db="UniProtKB">
        <authorList>
            <consortium name="Ensembl"/>
        </authorList>
    </citation>
    <scope>IDENTIFICATION</scope>
</reference>
<protein>
    <recommendedName>
        <fullName evidence="7">GDPGP1-like N-terminal domain-containing protein</fullName>
    </recommendedName>
</protein>
<dbReference type="GO" id="GO:0005874">
    <property type="term" value="C:microtubule"/>
    <property type="evidence" value="ECO:0007669"/>
    <property type="project" value="UniProtKB-KW"/>
</dbReference>
<keyword evidence="9" id="KW-1185">Reference proteome</keyword>
<dbReference type="GO" id="GO:0015631">
    <property type="term" value="F:tubulin binding"/>
    <property type="evidence" value="ECO:0007669"/>
    <property type="project" value="TreeGrafter"/>
</dbReference>
<dbReference type="GO" id="GO:0005524">
    <property type="term" value="F:ATP binding"/>
    <property type="evidence" value="ECO:0007669"/>
    <property type="project" value="UniProtKB-KW"/>
</dbReference>
<dbReference type="GO" id="GO:0000226">
    <property type="term" value="P:microtubule cytoskeleton organization"/>
    <property type="evidence" value="ECO:0007669"/>
    <property type="project" value="TreeGrafter"/>
</dbReference>
<reference evidence="8" key="2">
    <citation type="submission" date="2025-09" db="UniProtKB">
        <authorList>
            <consortium name="Ensembl"/>
        </authorList>
    </citation>
    <scope>IDENTIFICATION</scope>
</reference>
<evidence type="ECO:0000313" key="9">
    <source>
        <dbReference type="Proteomes" id="UP000694549"/>
    </source>
</evidence>
<dbReference type="InterPro" id="IPR058866">
    <property type="entry name" value="GDPGP1_N"/>
</dbReference>
<dbReference type="InterPro" id="IPR004344">
    <property type="entry name" value="TTL/TTLL_fam"/>
</dbReference>
<sequence length="1021" mass="113495">MAAASSGEQPGLCSTEQLGPPDIPEPEDFVYGEDEFVLQGVSWPRAAPSRFDQALLGAWRDRMARGLFRYRLGELPTRVLPGAMGLVAQLNPQRATQRRPPQAIRSLTQPFDPQQFNFTRIRPGEVLLCLRRRSGGDPPPLDRVLVAINVSPLERGHVLLLPEPALGLPQALTPQLLRFGLEAVLLSTQPGFRVGFNSLGASASVNHLHLHAFYLAHPLRVESAPAEPLLPEGGPALLRDVPAPALLFYTAGAELRAVAEAVCGLAAGLAAQGLAYNVFATRGAPPAGGAAAGAAGGSRAPAPGTGTGHGAAGTPPSGTGTGPRGKRKKRSVPSINLTTCKYESVRRAARCCGLKEVGENEDWTLYWTDYSVSLERVMEMKRFQKINHFPGMIEICRKNLLARNLNRMLRLFPKEYHIFPRTWCLPADYGDFQAYRRRRKTRTFICKPDSGCQGRGIFITRNAEEIKHGEHMICQQYISKPFLIDGFKFDMRIYVLVTSCDPLRIFVYKEGLARFATMRYIDPSRRNLGDICMHLTNYAINKRNANFIQDDTMGSKRKLSTLNAWMMANSYNTTKLWEDIEDIIIKTLISAYPVVKHNYQSCFPNHTTGCACFEILGFDILLDRKLKPWLLEVNHSPSFTTDTRLDREVKDALLCDTINLINVHACSKRKVLEEDRQRAKERLLQSHQAPRVSRREELESSQAAWLSQAEEYENSHLGSYRRIYPACGTDKYEPFFKQSSSLFQETISSKAREECARQQLEEIRMRKDKLEAVTRKKKKERKEELQGESAMDKPQIPNKTTASITHLTSRSTETQDKKQVQYDSMQPQDIAEDEEKKRVNALRKRENLIRGLGIANQLSRLLPRTDSSTDTQRSSPVTSEIQSQFLWDALQGQKACSLVTLIPLSLLGGAVRPSGHSFTHKPSARAQPPAGQGSAPAAVCTLSVRGQSIPCREQPKAQHSLQPRDGGCLRSQAAQTPVVTQTCPKPRALPLSAQLLSGARNKAAGCEYALPCFGSAHISDR</sequence>
<feature type="region of interest" description="Disordered" evidence="6">
    <location>
        <begin position="913"/>
        <end position="936"/>
    </location>
</feature>
<dbReference type="Pfam" id="PF03133">
    <property type="entry name" value="TTL"/>
    <property type="match status" value="1"/>
</dbReference>